<feature type="domain" description="OmpR/PhoB-type" evidence="7">
    <location>
        <begin position="128"/>
        <end position="226"/>
    </location>
</feature>
<comment type="caution">
    <text evidence="8">The sequence shown here is derived from an EMBL/GenBank/DDBJ whole genome shotgun (WGS) entry which is preliminary data.</text>
</comment>
<dbReference type="Pfam" id="PF00486">
    <property type="entry name" value="Trans_reg_C"/>
    <property type="match status" value="1"/>
</dbReference>
<proteinExistence type="predicted"/>
<dbReference type="Gene3D" id="1.10.10.10">
    <property type="entry name" value="Winged helix-like DNA-binding domain superfamily/Winged helix DNA-binding domain"/>
    <property type="match status" value="1"/>
</dbReference>
<dbReference type="Pfam" id="PF00072">
    <property type="entry name" value="Response_reg"/>
    <property type="match status" value="1"/>
</dbReference>
<dbReference type="PROSITE" id="PS51755">
    <property type="entry name" value="OMPR_PHOB"/>
    <property type="match status" value="1"/>
</dbReference>
<keyword evidence="4" id="KW-0597">Phosphoprotein</keyword>
<evidence type="ECO:0000259" key="6">
    <source>
        <dbReference type="PROSITE" id="PS50110"/>
    </source>
</evidence>
<gene>
    <name evidence="8" type="ORF">PEPMIC_00543</name>
</gene>
<dbReference type="PROSITE" id="PS50110">
    <property type="entry name" value="RESPONSE_REGULATORY"/>
    <property type="match status" value="1"/>
</dbReference>
<dbReference type="HOGENOM" id="CLU_000445_30_3_9"/>
<evidence type="ECO:0000256" key="2">
    <source>
        <dbReference type="ARBA" id="ARBA00023125"/>
    </source>
</evidence>
<dbReference type="eggNOG" id="COG0745">
    <property type="taxonomic scope" value="Bacteria"/>
</dbReference>
<dbReference type="InterPro" id="IPR001867">
    <property type="entry name" value="OmpR/PhoB-type_DNA-bd"/>
</dbReference>
<evidence type="ECO:0000256" key="3">
    <source>
        <dbReference type="ARBA" id="ARBA00023163"/>
    </source>
</evidence>
<keyword evidence="1" id="KW-0805">Transcription regulation</keyword>
<dbReference type="InterPro" id="IPR036388">
    <property type="entry name" value="WH-like_DNA-bd_sf"/>
</dbReference>
<evidence type="ECO:0000313" key="8">
    <source>
        <dbReference type="EMBL" id="EDP23964.1"/>
    </source>
</evidence>
<feature type="modified residue" description="4-aspartylphosphate" evidence="4">
    <location>
        <position position="54"/>
    </location>
</feature>
<dbReference type="AlphaFoldDB" id="A8SK07"/>
<dbReference type="SMART" id="SM00862">
    <property type="entry name" value="Trans_reg_C"/>
    <property type="match status" value="1"/>
</dbReference>
<dbReference type="InterPro" id="IPR039420">
    <property type="entry name" value="WalR-like"/>
</dbReference>
<keyword evidence="2 5" id="KW-0238">DNA-binding</keyword>
<protein>
    <submittedName>
        <fullName evidence="8">Response regulator receiver domain protein</fullName>
    </submittedName>
</protein>
<dbReference type="CDD" id="cd00383">
    <property type="entry name" value="trans_reg_C"/>
    <property type="match status" value="1"/>
</dbReference>
<name>A8SK07_9FIRM</name>
<dbReference type="Proteomes" id="UP000003162">
    <property type="component" value="Unassembled WGS sequence"/>
</dbReference>
<dbReference type="GO" id="GO:0000976">
    <property type="term" value="F:transcription cis-regulatory region binding"/>
    <property type="evidence" value="ECO:0007669"/>
    <property type="project" value="TreeGrafter"/>
</dbReference>
<feature type="domain" description="Response regulatory" evidence="6">
    <location>
        <begin position="5"/>
        <end position="118"/>
    </location>
</feature>
<sequence length="229" mass="26902">MIFLKILIVEDDENIFEMLKRELLLWNYEVKGISNFNQIVEEFVEYQPHLVLMDIMLPYNNGYFWCEEIRKHSNVPIIFISSKSENIDIVMGIQFGADDYITKPIDLNVTLAKIKAILRRSYDFTKDFEFLSFANVFLYMDKNKVKYNDDEISLTNTETMILETLFKAKGGVASRESIMEKCWHGDDYIDDNTLAVNITRLRKKFADIKLNDFIQTKKGSGYYLNSKTE</sequence>
<reference evidence="8 9" key="2">
    <citation type="submission" date="2007-09" db="EMBL/GenBank/DDBJ databases">
        <authorList>
            <person name="Fulton L."/>
            <person name="Clifton S."/>
            <person name="Fulton B."/>
            <person name="Xu J."/>
            <person name="Minx P."/>
            <person name="Pepin K.H."/>
            <person name="Johnson M."/>
            <person name="Thiruvilangam P."/>
            <person name="Bhonagiri V."/>
            <person name="Nash W.E."/>
            <person name="Mardis E.R."/>
            <person name="Wilson R.K."/>
        </authorList>
    </citation>
    <scope>NUCLEOTIDE SEQUENCE [LARGE SCALE GENOMIC DNA]</scope>
    <source>
        <strain evidence="8 9">ATCC 33270</strain>
    </source>
</reference>
<evidence type="ECO:0000259" key="7">
    <source>
        <dbReference type="PROSITE" id="PS51755"/>
    </source>
</evidence>
<organism evidence="8 9">
    <name type="scientific">Parvimonas micra ATCC 33270</name>
    <dbReference type="NCBI Taxonomy" id="411465"/>
    <lineage>
        <taxon>Bacteria</taxon>
        <taxon>Bacillati</taxon>
        <taxon>Bacillota</taxon>
        <taxon>Tissierellia</taxon>
        <taxon>Tissierellales</taxon>
        <taxon>Peptoniphilaceae</taxon>
        <taxon>Parvimonas</taxon>
    </lineage>
</organism>
<dbReference type="GO" id="GO:0000156">
    <property type="term" value="F:phosphorelay response regulator activity"/>
    <property type="evidence" value="ECO:0007669"/>
    <property type="project" value="TreeGrafter"/>
</dbReference>
<dbReference type="GO" id="GO:0005829">
    <property type="term" value="C:cytosol"/>
    <property type="evidence" value="ECO:0007669"/>
    <property type="project" value="TreeGrafter"/>
</dbReference>
<dbReference type="InterPro" id="IPR011006">
    <property type="entry name" value="CheY-like_superfamily"/>
</dbReference>
<dbReference type="PANTHER" id="PTHR48111:SF43">
    <property type="entry name" value="STAGE 0 SPORULATION PROTEIN A HOMOLOG"/>
    <property type="match status" value="1"/>
</dbReference>
<dbReference type="SUPFAM" id="SSF52172">
    <property type="entry name" value="CheY-like"/>
    <property type="match status" value="1"/>
</dbReference>
<feature type="DNA-binding region" description="OmpR/PhoB-type" evidence="5">
    <location>
        <begin position="128"/>
        <end position="226"/>
    </location>
</feature>
<dbReference type="SUPFAM" id="SSF46894">
    <property type="entry name" value="C-terminal effector domain of the bipartite response regulators"/>
    <property type="match status" value="1"/>
</dbReference>
<dbReference type="PANTHER" id="PTHR48111">
    <property type="entry name" value="REGULATOR OF RPOS"/>
    <property type="match status" value="1"/>
</dbReference>
<dbReference type="InterPro" id="IPR001789">
    <property type="entry name" value="Sig_transdc_resp-reg_receiver"/>
</dbReference>
<dbReference type="SMART" id="SM00448">
    <property type="entry name" value="REC"/>
    <property type="match status" value="1"/>
</dbReference>
<evidence type="ECO:0000256" key="5">
    <source>
        <dbReference type="PROSITE-ProRule" id="PRU01091"/>
    </source>
</evidence>
<keyword evidence="3" id="KW-0804">Transcription</keyword>
<evidence type="ECO:0000313" key="9">
    <source>
        <dbReference type="Proteomes" id="UP000003162"/>
    </source>
</evidence>
<dbReference type="Gene3D" id="3.40.50.2300">
    <property type="match status" value="1"/>
</dbReference>
<reference evidence="8 9" key="1">
    <citation type="submission" date="2007-09" db="EMBL/GenBank/DDBJ databases">
        <title>Draft genome sequence of Peptostreptococcus micros (ATCC 33270).</title>
        <authorList>
            <person name="Sudarsanam P."/>
            <person name="Ley R."/>
            <person name="Guruge J."/>
            <person name="Turnbaugh P.J."/>
            <person name="Mahowald M."/>
            <person name="Liep D."/>
            <person name="Gordon J."/>
        </authorList>
    </citation>
    <scope>NUCLEOTIDE SEQUENCE [LARGE SCALE GENOMIC DNA]</scope>
    <source>
        <strain evidence="8 9">ATCC 33270</strain>
    </source>
</reference>
<dbReference type="GO" id="GO:0006355">
    <property type="term" value="P:regulation of DNA-templated transcription"/>
    <property type="evidence" value="ECO:0007669"/>
    <property type="project" value="InterPro"/>
</dbReference>
<dbReference type="EMBL" id="ABEE02000016">
    <property type="protein sequence ID" value="EDP23964.1"/>
    <property type="molecule type" value="Genomic_DNA"/>
</dbReference>
<accession>A8SK07</accession>
<dbReference type="Gene3D" id="6.10.250.690">
    <property type="match status" value="1"/>
</dbReference>
<dbReference type="GO" id="GO:0032993">
    <property type="term" value="C:protein-DNA complex"/>
    <property type="evidence" value="ECO:0007669"/>
    <property type="project" value="TreeGrafter"/>
</dbReference>
<dbReference type="InterPro" id="IPR016032">
    <property type="entry name" value="Sig_transdc_resp-reg_C-effctor"/>
</dbReference>
<evidence type="ECO:0000256" key="1">
    <source>
        <dbReference type="ARBA" id="ARBA00023015"/>
    </source>
</evidence>
<evidence type="ECO:0000256" key="4">
    <source>
        <dbReference type="PROSITE-ProRule" id="PRU00169"/>
    </source>
</evidence>